<feature type="transmembrane region" description="Helical" evidence="12">
    <location>
        <begin position="541"/>
        <end position="563"/>
    </location>
</feature>
<evidence type="ECO:0000256" key="11">
    <source>
        <dbReference type="SAM" id="MobiDB-lite"/>
    </source>
</evidence>
<dbReference type="EMBL" id="JAAOAK010000595">
    <property type="protein sequence ID" value="KAF5660196.1"/>
    <property type="molecule type" value="Genomic_DNA"/>
</dbReference>
<dbReference type="CDD" id="cd03244">
    <property type="entry name" value="ABCC_MRP_domain2"/>
    <property type="match status" value="1"/>
</dbReference>
<feature type="transmembrane region" description="Helical" evidence="12">
    <location>
        <begin position="934"/>
        <end position="957"/>
    </location>
</feature>
<feature type="transmembrane region" description="Helical" evidence="12">
    <location>
        <begin position="515"/>
        <end position="535"/>
    </location>
</feature>
<keyword evidence="8 12" id="KW-1133">Transmembrane helix</keyword>
<evidence type="ECO:0000256" key="7">
    <source>
        <dbReference type="ARBA" id="ARBA00022840"/>
    </source>
</evidence>
<evidence type="ECO:0000256" key="8">
    <source>
        <dbReference type="ARBA" id="ARBA00022989"/>
    </source>
</evidence>
<dbReference type="CDD" id="cd03250">
    <property type="entry name" value="ABCC_MRP_domain1"/>
    <property type="match status" value="1"/>
</dbReference>
<dbReference type="Pfam" id="PF00005">
    <property type="entry name" value="ABC_tran"/>
    <property type="match status" value="2"/>
</dbReference>
<dbReference type="InterPro" id="IPR036640">
    <property type="entry name" value="ABC1_TM_sf"/>
</dbReference>
<feature type="compositionally biased region" description="Basic and acidic residues" evidence="11">
    <location>
        <begin position="362"/>
        <end position="382"/>
    </location>
</feature>
<dbReference type="FunFam" id="3.40.50.300:FF:000825">
    <property type="entry name" value="ABC bile acid transporter"/>
    <property type="match status" value="1"/>
</dbReference>
<dbReference type="InterPro" id="IPR011527">
    <property type="entry name" value="ABC1_TM_dom"/>
</dbReference>
<dbReference type="InterPro" id="IPR003593">
    <property type="entry name" value="AAA+_ATPase"/>
</dbReference>
<dbReference type="PANTHER" id="PTHR24223:SF456">
    <property type="entry name" value="MULTIDRUG RESISTANCE-ASSOCIATED PROTEIN LETHAL(2)03659"/>
    <property type="match status" value="1"/>
</dbReference>
<feature type="transmembrane region" description="Helical" evidence="12">
    <location>
        <begin position="66"/>
        <end position="86"/>
    </location>
</feature>
<evidence type="ECO:0000256" key="12">
    <source>
        <dbReference type="SAM" id="Phobius"/>
    </source>
</evidence>
<reference evidence="15 16" key="1">
    <citation type="submission" date="2020-05" db="EMBL/GenBank/DDBJ databases">
        <title>Identification and distribution of gene clusters putatively required for synthesis of sphingolipid metabolism inhibitors in phylogenetically diverse species of the filamentous fungus Fusarium.</title>
        <authorList>
            <person name="Kim H.-S."/>
            <person name="Busman M."/>
            <person name="Brown D.W."/>
            <person name="Divon H."/>
            <person name="Uhlig S."/>
            <person name="Proctor R.H."/>
        </authorList>
    </citation>
    <scope>NUCLEOTIDE SEQUENCE [LARGE SCALE GENOMIC DNA]</scope>
    <source>
        <strain evidence="15 16">NRRL 25311</strain>
    </source>
</reference>
<dbReference type="InterPro" id="IPR003439">
    <property type="entry name" value="ABC_transporter-like_ATP-bd"/>
</dbReference>
<evidence type="ECO:0000256" key="2">
    <source>
        <dbReference type="ARBA" id="ARBA00009726"/>
    </source>
</evidence>
<keyword evidence="5" id="KW-0677">Repeat</keyword>
<feature type="transmembrane region" description="Helical" evidence="12">
    <location>
        <begin position="415"/>
        <end position="433"/>
    </location>
</feature>
<evidence type="ECO:0000313" key="15">
    <source>
        <dbReference type="EMBL" id="KAF5660196.1"/>
    </source>
</evidence>
<dbReference type="GO" id="GO:0140359">
    <property type="term" value="F:ABC-type transporter activity"/>
    <property type="evidence" value="ECO:0007669"/>
    <property type="project" value="InterPro"/>
</dbReference>
<keyword evidence="7" id="KW-0067">ATP-binding</keyword>
<feature type="domain" description="ABC transporter" evidence="13">
    <location>
        <begin position="609"/>
        <end position="860"/>
    </location>
</feature>
<dbReference type="Gene3D" id="3.40.50.300">
    <property type="entry name" value="P-loop containing nucleotide triphosphate hydrolases"/>
    <property type="match status" value="2"/>
</dbReference>
<dbReference type="Gene3D" id="1.20.1560.10">
    <property type="entry name" value="ABC transporter type 1, transmembrane domain"/>
    <property type="match status" value="2"/>
</dbReference>
<dbReference type="SUPFAM" id="SSF52540">
    <property type="entry name" value="P-loop containing nucleoside triphosphate hydrolases"/>
    <property type="match status" value="2"/>
</dbReference>
<feature type="transmembrane region" description="Helical" evidence="12">
    <location>
        <begin position="266"/>
        <end position="288"/>
    </location>
</feature>
<evidence type="ECO:0000256" key="10">
    <source>
        <dbReference type="ARBA" id="ARBA00023180"/>
    </source>
</evidence>
<dbReference type="GO" id="GO:0016887">
    <property type="term" value="F:ATP hydrolysis activity"/>
    <property type="evidence" value="ECO:0007669"/>
    <property type="project" value="InterPro"/>
</dbReference>
<dbReference type="PROSITE" id="PS50893">
    <property type="entry name" value="ABC_TRANSPORTER_2"/>
    <property type="match status" value="2"/>
</dbReference>
<proteinExistence type="inferred from homology"/>
<feature type="transmembrane region" description="Helical" evidence="12">
    <location>
        <begin position="159"/>
        <end position="181"/>
    </location>
</feature>
<feature type="region of interest" description="Disordered" evidence="11">
    <location>
        <begin position="362"/>
        <end position="389"/>
    </location>
</feature>
<dbReference type="Pfam" id="PF00664">
    <property type="entry name" value="ABC_membrane"/>
    <property type="match status" value="2"/>
</dbReference>
<dbReference type="CDD" id="cd18604">
    <property type="entry name" value="ABC_6TM_VMR1_D2_like"/>
    <property type="match status" value="1"/>
</dbReference>
<evidence type="ECO:0000256" key="9">
    <source>
        <dbReference type="ARBA" id="ARBA00023136"/>
    </source>
</evidence>
<evidence type="ECO:0008006" key="17">
    <source>
        <dbReference type="Google" id="ProtNLM"/>
    </source>
</evidence>
<evidence type="ECO:0000259" key="13">
    <source>
        <dbReference type="PROSITE" id="PS50893"/>
    </source>
</evidence>
<dbReference type="SMART" id="SM00382">
    <property type="entry name" value="AAA"/>
    <property type="match status" value="2"/>
</dbReference>
<organism evidence="15 16">
    <name type="scientific">Fusarium denticulatum</name>
    <dbReference type="NCBI Taxonomy" id="48507"/>
    <lineage>
        <taxon>Eukaryota</taxon>
        <taxon>Fungi</taxon>
        <taxon>Dikarya</taxon>
        <taxon>Ascomycota</taxon>
        <taxon>Pezizomycotina</taxon>
        <taxon>Sordariomycetes</taxon>
        <taxon>Hypocreomycetidae</taxon>
        <taxon>Hypocreales</taxon>
        <taxon>Nectriaceae</taxon>
        <taxon>Fusarium</taxon>
        <taxon>Fusarium fujikuroi species complex</taxon>
    </lineage>
</organism>
<evidence type="ECO:0000256" key="5">
    <source>
        <dbReference type="ARBA" id="ARBA00022737"/>
    </source>
</evidence>
<sequence length="1550" mass="171541">MGVPNNIDVILTGTGLVVVALATTPALATAVTQLRKRAARDNFYEDADGKSTPESLAAFSNHLPKVFILALSAVGLGTSIAISVLHSLSQSDSLLLKNWLIAGAWALILLHAISLSAHHAPVKVHDLGLWLFGSSLIVATITVPQLIKEAQFFTRNNTVALVLRAVNVGAVVFLCLSSVLLPRRPDIFFKGKKVDEQWTVSASSRYTWSWVDPLLSFAVRKNDLDASDVPHVDRTLRAADLKEDWLASKPQGSLFRSLFWAYKGSFMVQLSLTVFRNILALLPFWTMLRVINILEQRDGGLSGASNLELWILIFAMAGFNLLDAWVEGWVFWYSFASIALPIRSQLSTLIFEKSLRRKNVKSADKSKESDEPQGHAEDKKNEEDADDGSSVLKSRQAIVNLVGVDALRISNFTGFQFLIINSVFKLLFFSFFLVRLIGWIPFTAGLVAWGLTLPANTYFSRELLSRSDKLMKLRDEKLAVVNEALLGMRQIKFAALESRWEKRILAMRERELKTLWGLFVVDTGLFGCWVVSPILLAATSLAVYAVMNGQLLPSVAFVSIGIFKALEVSLGVLPELITMGVDTFVSLKRIQTYLNGPEMKNTLSEGTDVAFEDASIAWPEDDETPDEDRFILRSLNIRFPAGELSVISGKTGTGKSLLLSAILGETDVLEGSVYVPNTVTPEDRRDAQANLGDWIIPGSIAYVGQTPWLESASLRDNILFGLPFIEERYNQVVDVCALKKDLQILTDGDKTELGANGINLSGGQKWRVTLARAIYSRADILVMDDVFSAVDAHVGRHIFEKCVTGDICKGRTRILVTHHVALVQSKAKYIVELGEGVALHAGLIYDFIKDGTLEEIRQHEETAQQASEDETTDSSTAVNSEEASITDPAENNENNALQKVPSKNVKQFIQEEVRERGVVKKHVYLTYLQDSGGVVLWSICALVFLGYEVGILGRAWWLRIWTGDVDESISVGSIQQQHGHASVFSLQHFPYSSAPEFTASGTHYDLKHYLWIYIAISSATAIVGTFRFFWAYFLAIKASRSLFEKMLFTVLHTPLRWLDTVPVGRILNRFSSDFNIIDNRITMDWTQFISNLLSLVGVCVAAFFASGIVIPLAIVLLGLGILLGNRYLYGARPLKRLESNCKSPVFELFNAALAGVSTIRGYKKTQVYIDRMYEKLDSWSIITSYMWLVNRWMGLRMGLIGTLFSTIVGIIVIVSPNMDAALAGFTLSFAMDFAESILWTIRNYAGMELNMNSTERVVEYTELETESLEGEKPSAAWPTSGTMEIKDLEVSYAPDLPPVLRGISFDVKNNERVGVVGRTGAGKSSLTLALFRFLEARSGSVTIDGLDISKIDLHSLRSRLAIIPQDPVLFSGTIRSNLDPFEDNTDDELRESLGRVHLVDSQPVTPTNEPASAATSTLAAKNTNIFRDLSSPISESGGNLSQGQRQLLCLARAIVARPKIMVLDEATSAVDMATDALIQRSIREEFTDSTLIVIAHRLSTIADFDRILVLSDGQVAEFGTPKELWQQEGVFRDMCESSGEKEKLKQTIFG</sequence>
<evidence type="ECO:0000256" key="1">
    <source>
        <dbReference type="ARBA" id="ARBA00004141"/>
    </source>
</evidence>
<dbReference type="SUPFAM" id="SSF90123">
    <property type="entry name" value="ABC transporter transmembrane region"/>
    <property type="match status" value="2"/>
</dbReference>
<feature type="transmembrane region" description="Helical" evidence="12">
    <location>
        <begin position="332"/>
        <end position="351"/>
    </location>
</feature>
<feature type="region of interest" description="Disordered" evidence="11">
    <location>
        <begin position="859"/>
        <end position="897"/>
    </location>
</feature>
<keyword evidence="3" id="KW-0813">Transport</keyword>
<keyword evidence="6" id="KW-0547">Nucleotide-binding</keyword>
<evidence type="ECO:0000256" key="6">
    <source>
        <dbReference type="ARBA" id="ARBA00022741"/>
    </source>
</evidence>
<gene>
    <name evidence="15" type="ORF">FDENT_13787</name>
</gene>
<evidence type="ECO:0000256" key="4">
    <source>
        <dbReference type="ARBA" id="ARBA00022692"/>
    </source>
</evidence>
<feature type="transmembrane region" description="Helical" evidence="12">
    <location>
        <begin position="1194"/>
        <end position="1214"/>
    </location>
</feature>
<comment type="subcellular location">
    <subcellularLocation>
        <location evidence="1">Membrane</location>
        <topology evidence="1">Multi-pass membrane protein</topology>
    </subcellularLocation>
</comment>
<dbReference type="PROSITE" id="PS50929">
    <property type="entry name" value="ABC_TM1F"/>
    <property type="match status" value="2"/>
</dbReference>
<evidence type="ECO:0000259" key="14">
    <source>
        <dbReference type="PROSITE" id="PS50929"/>
    </source>
</evidence>
<feature type="domain" description="ABC transporter" evidence="13">
    <location>
        <begin position="1285"/>
        <end position="1537"/>
    </location>
</feature>
<comment type="similarity">
    <text evidence="2">Belongs to the ABC transporter superfamily. ABCC family. Conjugate transporter (TC 3.A.1.208) subfamily.</text>
</comment>
<evidence type="ECO:0000256" key="3">
    <source>
        <dbReference type="ARBA" id="ARBA00022448"/>
    </source>
</evidence>
<feature type="transmembrane region" description="Helical" evidence="12">
    <location>
        <begin position="98"/>
        <end position="117"/>
    </location>
</feature>
<keyword evidence="16" id="KW-1185">Reference proteome</keyword>
<accession>A0A8H5WHH6</accession>
<dbReference type="GO" id="GO:0016020">
    <property type="term" value="C:membrane"/>
    <property type="evidence" value="ECO:0007669"/>
    <property type="project" value="UniProtKB-SubCell"/>
</dbReference>
<dbReference type="GO" id="GO:0005524">
    <property type="term" value="F:ATP binding"/>
    <property type="evidence" value="ECO:0007669"/>
    <property type="project" value="UniProtKB-KW"/>
</dbReference>
<keyword evidence="10" id="KW-0325">Glycoprotein</keyword>
<name>A0A8H5WHH6_9HYPO</name>
<feature type="compositionally biased region" description="Polar residues" evidence="11">
    <location>
        <begin position="873"/>
        <end position="897"/>
    </location>
</feature>
<evidence type="ECO:0000313" key="16">
    <source>
        <dbReference type="Proteomes" id="UP000562682"/>
    </source>
</evidence>
<keyword evidence="4 12" id="KW-0812">Transmembrane</keyword>
<dbReference type="FunFam" id="3.40.50.300:FF:000610">
    <property type="entry name" value="Multidrug resistance-associated ABC transporter"/>
    <property type="match status" value="1"/>
</dbReference>
<feature type="transmembrane region" description="Helical" evidence="12">
    <location>
        <begin position="439"/>
        <end position="459"/>
    </location>
</feature>
<dbReference type="Proteomes" id="UP000562682">
    <property type="component" value="Unassembled WGS sequence"/>
</dbReference>
<dbReference type="CDD" id="cd18596">
    <property type="entry name" value="ABC_6TM_VMR1_D1_like"/>
    <property type="match status" value="1"/>
</dbReference>
<dbReference type="InterPro" id="IPR017871">
    <property type="entry name" value="ABC_transporter-like_CS"/>
</dbReference>
<feature type="domain" description="ABC transmembrane type-1" evidence="14">
    <location>
        <begin position="997"/>
        <end position="1249"/>
    </location>
</feature>
<feature type="domain" description="ABC transmembrane type-1" evidence="14">
    <location>
        <begin position="270"/>
        <end position="582"/>
    </location>
</feature>
<feature type="transmembrane region" description="Helical" evidence="12">
    <location>
        <begin position="1092"/>
        <end position="1123"/>
    </location>
</feature>
<protein>
    <recommendedName>
        <fullName evidence="17">ATP-dependent bile acid permease</fullName>
    </recommendedName>
</protein>
<dbReference type="PANTHER" id="PTHR24223">
    <property type="entry name" value="ATP-BINDING CASSETTE SUB-FAMILY C"/>
    <property type="match status" value="1"/>
</dbReference>
<feature type="transmembrane region" description="Helical" evidence="12">
    <location>
        <begin position="1010"/>
        <end position="1036"/>
    </location>
</feature>
<dbReference type="PROSITE" id="PS00211">
    <property type="entry name" value="ABC_TRANSPORTER_1"/>
    <property type="match status" value="1"/>
</dbReference>
<dbReference type="InterPro" id="IPR027417">
    <property type="entry name" value="P-loop_NTPase"/>
</dbReference>
<feature type="transmembrane region" description="Helical" evidence="12">
    <location>
        <begin position="129"/>
        <end position="147"/>
    </location>
</feature>
<dbReference type="InterPro" id="IPR050173">
    <property type="entry name" value="ABC_transporter_C-like"/>
</dbReference>
<keyword evidence="9 12" id="KW-0472">Membrane</keyword>
<comment type="caution">
    <text evidence="15">The sequence shown here is derived from an EMBL/GenBank/DDBJ whole genome shotgun (WGS) entry which is preliminary data.</text>
</comment>